<keyword evidence="3" id="KW-0547">Nucleotide-binding</keyword>
<dbReference type="AlphaFoldDB" id="A0A936NF52"/>
<gene>
    <name evidence="8" type="ORF">IPN02_17390</name>
</gene>
<dbReference type="SUPFAM" id="SSF56112">
    <property type="entry name" value="Protein kinase-like (PK-like)"/>
    <property type="match status" value="1"/>
</dbReference>
<evidence type="ECO:0000259" key="7">
    <source>
        <dbReference type="Pfam" id="PF03109"/>
    </source>
</evidence>
<evidence type="ECO:0000256" key="5">
    <source>
        <dbReference type="SAM" id="MobiDB-lite"/>
    </source>
</evidence>
<keyword evidence="6" id="KW-0732">Signal</keyword>
<keyword evidence="2" id="KW-0808">Transferase</keyword>
<dbReference type="Proteomes" id="UP000727993">
    <property type="component" value="Unassembled WGS sequence"/>
</dbReference>
<feature type="domain" description="ABC1 atypical kinase-like" evidence="7">
    <location>
        <begin position="138"/>
        <end position="373"/>
    </location>
</feature>
<feature type="region of interest" description="Disordered" evidence="5">
    <location>
        <begin position="498"/>
        <end position="542"/>
    </location>
</feature>
<dbReference type="InterPro" id="IPR051409">
    <property type="entry name" value="Atypical_kinase_ADCK"/>
</dbReference>
<keyword evidence="4" id="KW-0067">ATP-binding</keyword>
<dbReference type="GO" id="GO:0016301">
    <property type="term" value="F:kinase activity"/>
    <property type="evidence" value="ECO:0007669"/>
    <property type="project" value="UniProtKB-KW"/>
</dbReference>
<dbReference type="PANTHER" id="PTHR43851:SF3">
    <property type="entry name" value="COENZYME Q8"/>
    <property type="match status" value="1"/>
</dbReference>
<dbReference type="InterPro" id="IPR034646">
    <property type="entry name" value="ADCK3_dom"/>
</dbReference>
<name>A0A936NF52_9ACTN</name>
<reference evidence="8 9" key="1">
    <citation type="submission" date="2020-10" db="EMBL/GenBank/DDBJ databases">
        <title>Connecting structure to function with the recovery of over 1000 high-quality activated sludge metagenome-assembled genomes encoding full-length rRNA genes using long-read sequencing.</title>
        <authorList>
            <person name="Singleton C.M."/>
            <person name="Petriglieri F."/>
            <person name="Kristensen J.M."/>
            <person name="Kirkegaard R.H."/>
            <person name="Michaelsen T.Y."/>
            <person name="Andersen M.H."/>
            <person name="Karst S.M."/>
            <person name="Dueholm M.S."/>
            <person name="Nielsen P.H."/>
            <person name="Albertsen M."/>
        </authorList>
    </citation>
    <scope>NUCLEOTIDE SEQUENCE [LARGE SCALE GENOMIC DNA]</scope>
    <source>
        <strain evidence="8">Lyne_18-Q3-R50-59_MAXAC.006</strain>
    </source>
</reference>
<evidence type="ECO:0000313" key="8">
    <source>
        <dbReference type="EMBL" id="MBK9298561.1"/>
    </source>
</evidence>
<accession>A0A936NF52</accession>
<feature type="compositionally biased region" description="Polar residues" evidence="5">
    <location>
        <begin position="40"/>
        <end position="55"/>
    </location>
</feature>
<keyword evidence="8" id="KW-0418">Kinase</keyword>
<dbReference type="InterPro" id="IPR011009">
    <property type="entry name" value="Kinase-like_dom_sf"/>
</dbReference>
<feature type="signal peptide" evidence="6">
    <location>
        <begin position="1"/>
        <end position="24"/>
    </location>
</feature>
<sequence>MTSLSPRRLGPRPLLIAGAAAASAFVAARALRAKQRDTDASAQQPTPTSKKFSSSLARNAGLARVGATGGAHMAVARVRSIGADEERTAELRAGAELRTAEAVAETLGNMKGALMKLGQMASYLEAGLPEPMREALVQLQADAPPMAPELAAEVIATELGAPPEQVFAAWEPRPIAAASIGQVHRATTKAGVDVAVKVQYPGVDDAIRHDLQTSNVVFSALGMMFPGMDPKPIVAELRERLGEELDYVNEAANQQRFADYFEGHPAIHVPRVIEEYSTARVLTSEYVVGDRWPALLEASQEERNLAGEAIFRYVFSSIYGLGTFNGDPHPGNYLVQGPGRLSFLDYGLVKHFDTETVADFESLIVAMVLQRDPDKFRAEVERIGLLPAGAPFSTEDVVGYFGHFYDHIMEDREVTIEPEWSEEAVRRYFDLSGPYASIMKMANLPGDWVIVQRINLGLYALLGELRATANWRRISEELWPSVLGPPSTPMGEAIAAWEVASGKTRGPKATSPDLGLPEPGRPAPSRPGPSHPGVSRRGQSAG</sequence>
<evidence type="ECO:0000256" key="2">
    <source>
        <dbReference type="ARBA" id="ARBA00022679"/>
    </source>
</evidence>
<evidence type="ECO:0000256" key="6">
    <source>
        <dbReference type="SAM" id="SignalP"/>
    </source>
</evidence>
<comment type="caution">
    <text evidence="8">The sequence shown here is derived from an EMBL/GenBank/DDBJ whole genome shotgun (WGS) entry which is preliminary data.</text>
</comment>
<protein>
    <submittedName>
        <fullName evidence="8">AarF/ABC1/UbiB kinase family protein</fullName>
    </submittedName>
</protein>
<dbReference type="EMBL" id="JADJZA010000009">
    <property type="protein sequence ID" value="MBK9298561.1"/>
    <property type="molecule type" value="Genomic_DNA"/>
</dbReference>
<proteinExistence type="inferred from homology"/>
<organism evidence="8 9">
    <name type="scientific">Candidatus Neomicrothrix subdominans</name>
    <dbReference type="NCBI Taxonomy" id="2954438"/>
    <lineage>
        <taxon>Bacteria</taxon>
        <taxon>Bacillati</taxon>
        <taxon>Actinomycetota</taxon>
        <taxon>Acidimicrobiia</taxon>
        <taxon>Acidimicrobiales</taxon>
        <taxon>Microthrixaceae</taxon>
        <taxon>Candidatus Neomicrothrix</taxon>
    </lineage>
</organism>
<feature type="chain" id="PRO_5039336526" evidence="6">
    <location>
        <begin position="25"/>
        <end position="542"/>
    </location>
</feature>
<dbReference type="InterPro" id="IPR004147">
    <property type="entry name" value="ABC1_dom"/>
</dbReference>
<feature type="region of interest" description="Disordered" evidence="5">
    <location>
        <begin position="36"/>
        <end position="55"/>
    </location>
</feature>
<dbReference type="CDD" id="cd13970">
    <property type="entry name" value="ABC1_ADCK3"/>
    <property type="match status" value="1"/>
</dbReference>
<comment type="similarity">
    <text evidence="1">Belongs to the protein kinase superfamily. ADCK protein kinase family.</text>
</comment>
<evidence type="ECO:0000313" key="9">
    <source>
        <dbReference type="Proteomes" id="UP000727993"/>
    </source>
</evidence>
<evidence type="ECO:0000256" key="1">
    <source>
        <dbReference type="ARBA" id="ARBA00009670"/>
    </source>
</evidence>
<dbReference type="GO" id="GO:0005524">
    <property type="term" value="F:ATP binding"/>
    <property type="evidence" value="ECO:0007669"/>
    <property type="project" value="UniProtKB-KW"/>
</dbReference>
<evidence type="ECO:0000256" key="3">
    <source>
        <dbReference type="ARBA" id="ARBA00022741"/>
    </source>
</evidence>
<feature type="compositionally biased region" description="Pro residues" evidence="5">
    <location>
        <begin position="519"/>
        <end position="530"/>
    </location>
</feature>
<dbReference type="PANTHER" id="PTHR43851">
    <property type="match status" value="1"/>
</dbReference>
<dbReference type="Pfam" id="PF03109">
    <property type="entry name" value="ABC1"/>
    <property type="match status" value="1"/>
</dbReference>
<evidence type="ECO:0000256" key="4">
    <source>
        <dbReference type="ARBA" id="ARBA00022840"/>
    </source>
</evidence>